<evidence type="ECO:0000256" key="10">
    <source>
        <dbReference type="ARBA" id="ARBA00048070"/>
    </source>
</evidence>
<protein>
    <submittedName>
        <fullName evidence="12">6-phosphofructokinase 5, chloroplastic</fullName>
    </submittedName>
</protein>
<dbReference type="InterPro" id="IPR022953">
    <property type="entry name" value="ATP_PFK"/>
</dbReference>
<sequence>MLRRCLAEEPAHCASRAADLALSFRKMGQGKVSQMLFQWAEQHGSEDAAFQYIRGHHLDYDLQQSERAGPYYRRAYELDANNPVFVKEYLMWLELIAKDNRSLVELLGPRRIRRKARKTLQELGDPALACEASITTRELLQDYDWSRELWSYALENGVCNQCIENNWALHAPSGLKMRDDVGDWQLFLNAFWHRAMRSTLMGATGNAGRHGAYERRVNRTWGLQALSKHSSINELLQTGDTIKRLEVVNLSDQFPSAQAVNEIQFPGDMAMGPDSWSTQTLMRHNRRDDRGRAYLQLLRSGPRKILHFAPTASSAVIVTCGGLCPGLNSVIRELVMTLARYGVKNIYGCRGGYKGMVHPDTWMTLTPDVVQDIHKEGGTILVSDRGNPAHMEIAQTLQKQNVKQYFVIGGDGTQAGAFETFSCTQEIGHEVAVVGVPKTIDNDIPILDRSFGFNTACSEAEKAIDSAYVEATCNSHCIGLVKLMGRHCGFIALHATLAARSVDICLLPEMDISLPRVLHHAMHLMKTKGHAVIVVAEGCGDTLLKSSGERDAGGNKKLADVGPWLREQLLAYAKRSFGSTGSWV</sequence>
<evidence type="ECO:0000256" key="2">
    <source>
        <dbReference type="ARBA" id="ARBA00002659"/>
    </source>
</evidence>
<dbReference type="PANTHER" id="PTHR45770">
    <property type="entry name" value="ATP-DEPENDENT 6-PHOSPHOFRUCTOKINASE 1"/>
    <property type="match status" value="1"/>
</dbReference>
<organism evidence="12 13">
    <name type="scientific">Symbiodinium microadriaticum</name>
    <name type="common">Dinoflagellate</name>
    <name type="synonym">Zooxanthella microadriatica</name>
    <dbReference type="NCBI Taxonomy" id="2951"/>
    <lineage>
        <taxon>Eukaryota</taxon>
        <taxon>Sar</taxon>
        <taxon>Alveolata</taxon>
        <taxon>Dinophyceae</taxon>
        <taxon>Suessiales</taxon>
        <taxon>Symbiodiniaceae</taxon>
        <taxon>Symbiodinium</taxon>
    </lineage>
</organism>
<dbReference type="GO" id="GO:0005737">
    <property type="term" value="C:cytoplasm"/>
    <property type="evidence" value="ECO:0007669"/>
    <property type="project" value="UniProtKB-ARBA"/>
</dbReference>
<evidence type="ECO:0000256" key="4">
    <source>
        <dbReference type="ARBA" id="ARBA00022723"/>
    </source>
</evidence>
<accession>A0A1Q9CJ05</accession>
<dbReference type="InterPro" id="IPR050929">
    <property type="entry name" value="PFKA"/>
</dbReference>
<keyword evidence="7" id="KW-0067">ATP-binding</keyword>
<dbReference type="PRINTS" id="PR00476">
    <property type="entry name" value="PHFRCTKINASE"/>
</dbReference>
<keyword evidence="4" id="KW-0479">Metal-binding</keyword>
<dbReference type="InterPro" id="IPR035966">
    <property type="entry name" value="PKF_sf"/>
</dbReference>
<keyword evidence="6 12" id="KW-0418">Kinase</keyword>
<name>A0A1Q9CJ05_SYMMI</name>
<comment type="caution">
    <text evidence="12">The sequence shown here is derived from an EMBL/GenBank/DDBJ whole genome shotgun (WGS) entry which is preliminary data.</text>
</comment>
<dbReference type="Proteomes" id="UP000186817">
    <property type="component" value="Unassembled WGS sequence"/>
</dbReference>
<evidence type="ECO:0000313" key="12">
    <source>
        <dbReference type="EMBL" id="OLP82884.1"/>
    </source>
</evidence>
<comment type="function">
    <text evidence="2">Catalyzes the phosphorylation of D-fructose 6-phosphate to fructose 1,6-bisphosphate by ATP, the first committing step of glycolysis.</text>
</comment>
<dbReference type="Gene3D" id="3.40.50.460">
    <property type="entry name" value="Phosphofructokinase domain"/>
    <property type="match status" value="1"/>
</dbReference>
<dbReference type="EMBL" id="LSRX01001158">
    <property type="protein sequence ID" value="OLP82884.1"/>
    <property type="molecule type" value="Genomic_DNA"/>
</dbReference>
<proteinExistence type="predicted"/>
<evidence type="ECO:0000256" key="1">
    <source>
        <dbReference type="ARBA" id="ARBA00001946"/>
    </source>
</evidence>
<evidence type="ECO:0000256" key="7">
    <source>
        <dbReference type="ARBA" id="ARBA00022840"/>
    </source>
</evidence>
<evidence type="ECO:0000256" key="8">
    <source>
        <dbReference type="ARBA" id="ARBA00022842"/>
    </source>
</evidence>
<evidence type="ECO:0000256" key="9">
    <source>
        <dbReference type="ARBA" id="ARBA00023152"/>
    </source>
</evidence>
<dbReference type="GO" id="GO:0006002">
    <property type="term" value="P:fructose 6-phosphate metabolic process"/>
    <property type="evidence" value="ECO:0007669"/>
    <property type="project" value="InterPro"/>
</dbReference>
<dbReference type="OrthoDB" id="537915at2759"/>
<keyword evidence="9" id="KW-0324">Glycolysis</keyword>
<evidence type="ECO:0000256" key="6">
    <source>
        <dbReference type="ARBA" id="ARBA00022777"/>
    </source>
</evidence>
<keyword evidence="13" id="KW-1185">Reference proteome</keyword>
<dbReference type="Gene3D" id="3.40.50.450">
    <property type="match status" value="1"/>
</dbReference>
<reference evidence="12 13" key="1">
    <citation type="submission" date="2016-02" db="EMBL/GenBank/DDBJ databases">
        <title>Genome analysis of coral dinoflagellate symbionts highlights evolutionary adaptations to a symbiotic lifestyle.</title>
        <authorList>
            <person name="Aranda M."/>
            <person name="Li Y."/>
            <person name="Liew Y.J."/>
            <person name="Baumgarten S."/>
            <person name="Simakov O."/>
            <person name="Wilson M."/>
            <person name="Piel J."/>
            <person name="Ashoor H."/>
            <person name="Bougouffa S."/>
            <person name="Bajic V.B."/>
            <person name="Ryu T."/>
            <person name="Ravasi T."/>
            <person name="Bayer T."/>
            <person name="Micklem G."/>
            <person name="Kim H."/>
            <person name="Bhak J."/>
            <person name="Lajeunesse T.C."/>
            <person name="Voolstra C.R."/>
        </authorList>
    </citation>
    <scope>NUCLEOTIDE SEQUENCE [LARGE SCALE GENOMIC DNA]</scope>
    <source>
        <strain evidence="12 13">CCMP2467</strain>
    </source>
</reference>
<comment type="cofactor">
    <cofactor evidence="1">
        <name>Mg(2+)</name>
        <dbReference type="ChEBI" id="CHEBI:18420"/>
    </cofactor>
</comment>
<keyword evidence="8" id="KW-0460">Magnesium</keyword>
<dbReference type="GO" id="GO:0046872">
    <property type="term" value="F:metal ion binding"/>
    <property type="evidence" value="ECO:0007669"/>
    <property type="project" value="UniProtKB-KW"/>
</dbReference>
<dbReference type="UniPathway" id="UPA00109">
    <property type="reaction ID" value="UER00182"/>
</dbReference>
<dbReference type="GO" id="GO:0005524">
    <property type="term" value="F:ATP binding"/>
    <property type="evidence" value="ECO:0007669"/>
    <property type="project" value="UniProtKB-KW"/>
</dbReference>
<dbReference type="Pfam" id="PF00365">
    <property type="entry name" value="PFK"/>
    <property type="match status" value="1"/>
</dbReference>
<evidence type="ECO:0000313" key="13">
    <source>
        <dbReference type="Proteomes" id="UP000186817"/>
    </source>
</evidence>
<dbReference type="InterPro" id="IPR000023">
    <property type="entry name" value="Phosphofructokinase_dom"/>
</dbReference>
<dbReference type="SUPFAM" id="SSF53784">
    <property type="entry name" value="Phosphofructokinase"/>
    <property type="match status" value="1"/>
</dbReference>
<gene>
    <name evidence="12" type="primary">PFK5</name>
    <name evidence="12" type="ORF">AK812_SmicGene36423</name>
</gene>
<dbReference type="FunFam" id="3.40.50.450:FF:000002">
    <property type="entry name" value="ATP-dependent 6-phosphofructokinase"/>
    <property type="match status" value="1"/>
</dbReference>
<dbReference type="AlphaFoldDB" id="A0A1Q9CJ05"/>
<keyword evidence="3" id="KW-0808">Transferase</keyword>
<keyword evidence="5" id="KW-0547">Nucleotide-binding</keyword>
<comment type="catalytic activity">
    <reaction evidence="10">
        <text>beta-D-fructose 6-phosphate + ATP = beta-D-fructose 1,6-bisphosphate + ADP + H(+)</text>
        <dbReference type="Rhea" id="RHEA:16109"/>
        <dbReference type="ChEBI" id="CHEBI:15378"/>
        <dbReference type="ChEBI" id="CHEBI:30616"/>
        <dbReference type="ChEBI" id="CHEBI:32966"/>
        <dbReference type="ChEBI" id="CHEBI:57634"/>
        <dbReference type="ChEBI" id="CHEBI:456216"/>
        <dbReference type="EC" id="2.7.1.11"/>
    </reaction>
</comment>
<evidence type="ECO:0000256" key="3">
    <source>
        <dbReference type="ARBA" id="ARBA00022679"/>
    </source>
</evidence>
<dbReference type="GO" id="GO:0003872">
    <property type="term" value="F:6-phosphofructokinase activity"/>
    <property type="evidence" value="ECO:0007669"/>
    <property type="project" value="UniProtKB-EC"/>
</dbReference>
<evidence type="ECO:0000256" key="5">
    <source>
        <dbReference type="ARBA" id="ARBA00022741"/>
    </source>
</evidence>
<evidence type="ECO:0000259" key="11">
    <source>
        <dbReference type="Pfam" id="PF00365"/>
    </source>
</evidence>
<feature type="domain" description="Phosphofructokinase" evidence="11">
    <location>
        <begin position="316"/>
        <end position="541"/>
    </location>
</feature>